<geneLocation type="mitochondrion" evidence="1"/>
<keyword evidence="1" id="KW-0496">Mitochondrion</keyword>
<protein>
    <submittedName>
        <fullName evidence="1">Uncharacterized protein</fullName>
    </submittedName>
</protein>
<name>A0A101M289_PICGL</name>
<evidence type="ECO:0000313" key="1">
    <source>
        <dbReference type="EMBL" id="KUM49660.1"/>
    </source>
</evidence>
<sequence length="42" mass="4887">MMEGYSQRLKLTERGRYKILPSNLWQTQLMAIAANQKDGECI</sequence>
<reference evidence="1" key="1">
    <citation type="journal article" date="2015" name="Genome Biol. Evol.">
        <title>Organellar Genomes of White Spruce (Picea glauca): Assembly and Annotation.</title>
        <authorList>
            <person name="Jackman S.D."/>
            <person name="Warren R.L."/>
            <person name="Gibb E.A."/>
            <person name="Vandervalk B.P."/>
            <person name="Mohamadi H."/>
            <person name="Chu J."/>
            <person name="Raymond A."/>
            <person name="Pleasance S."/>
            <person name="Coope R."/>
            <person name="Wildung M.R."/>
            <person name="Ritland C.E."/>
            <person name="Bousquet J."/>
            <person name="Jones S.J."/>
            <person name="Bohlmann J."/>
            <person name="Birol I."/>
        </authorList>
    </citation>
    <scope>NUCLEOTIDE SEQUENCE [LARGE SCALE GENOMIC DNA]</scope>
    <source>
        <tissue evidence="1">Flushing bud</tissue>
    </source>
</reference>
<accession>A0A101M289</accession>
<proteinExistence type="predicted"/>
<gene>
    <name evidence="1" type="ORF">ABT39_MTgene2886</name>
</gene>
<comment type="caution">
    <text evidence="1">The sequence shown here is derived from an EMBL/GenBank/DDBJ whole genome shotgun (WGS) entry which is preliminary data.</text>
</comment>
<organism evidence="1">
    <name type="scientific">Picea glauca</name>
    <name type="common">White spruce</name>
    <name type="synonym">Pinus glauca</name>
    <dbReference type="NCBI Taxonomy" id="3330"/>
    <lineage>
        <taxon>Eukaryota</taxon>
        <taxon>Viridiplantae</taxon>
        <taxon>Streptophyta</taxon>
        <taxon>Embryophyta</taxon>
        <taxon>Tracheophyta</taxon>
        <taxon>Spermatophyta</taxon>
        <taxon>Pinopsida</taxon>
        <taxon>Pinidae</taxon>
        <taxon>Conifers I</taxon>
        <taxon>Pinales</taxon>
        <taxon>Pinaceae</taxon>
        <taxon>Picea</taxon>
    </lineage>
</organism>
<dbReference type="EMBL" id="LKAM01000002">
    <property type="protein sequence ID" value="KUM49660.1"/>
    <property type="molecule type" value="Genomic_DNA"/>
</dbReference>
<dbReference type="AlphaFoldDB" id="A0A101M289"/>